<dbReference type="EMBL" id="MFGO01000019">
    <property type="protein sequence ID" value="OGF40835.1"/>
    <property type="molecule type" value="Genomic_DNA"/>
</dbReference>
<proteinExistence type="predicted"/>
<dbReference type="InterPro" id="IPR043993">
    <property type="entry name" value="T4SS_pilin"/>
</dbReference>
<gene>
    <name evidence="2" type="ORF">A2531_06670</name>
</gene>
<protein>
    <submittedName>
        <fullName evidence="2">Uncharacterized protein</fullName>
    </submittedName>
</protein>
<comment type="caution">
    <text evidence="2">The sequence shown here is derived from an EMBL/GenBank/DDBJ whole genome shotgun (WGS) entry which is preliminary data.</text>
</comment>
<feature type="transmembrane region" description="Helical" evidence="1">
    <location>
        <begin position="31"/>
        <end position="53"/>
    </location>
</feature>
<accession>A0A1F5TPF5</accession>
<keyword evidence="1" id="KW-1133">Transmembrane helix</keyword>
<reference evidence="2 3" key="1">
    <citation type="journal article" date="2016" name="Nat. Commun.">
        <title>Thousands of microbial genomes shed light on interconnected biogeochemical processes in an aquifer system.</title>
        <authorList>
            <person name="Anantharaman K."/>
            <person name="Brown C.T."/>
            <person name="Hug L.A."/>
            <person name="Sharon I."/>
            <person name="Castelle C.J."/>
            <person name="Probst A.J."/>
            <person name="Thomas B.C."/>
            <person name="Singh A."/>
            <person name="Wilkins M.J."/>
            <person name="Karaoz U."/>
            <person name="Brodie E.L."/>
            <person name="Williams K.H."/>
            <person name="Hubbard S.S."/>
            <person name="Banfield J.F."/>
        </authorList>
    </citation>
    <scope>NUCLEOTIDE SEQUENCE [LARGE SCALE GENOMIC DNA]</scope>
</reference>
<organism evidence="2 3">
    <name type="scientific">Candidatus Falkowbacteria bacterium RIFOXYD2_FULL_34_120</name>
    <dbReference type="NCBI Taxonomy" id="1798007"/>
    <lineage>
        <taxon>Bacteria</taxon>
        <taxon>Candidatus Falkowiibacteriota</taxon>
    </lineage>
</organism>
<keyword evidence="1" id="KW-0472">Membrane</keyword>
<name>A0A1F5TPF5_9BACT</name>
<sequence>MNPNLKEKILEYLKITAEAAGFGEPKSIAEIIGGLIGVFLSLLGIIFLVLIIYGGFIWMTSAGNETKVLKAKKILTNAVIGLIIVISSYAITAFIMASLYEASH</sequence>
<dbReference type="Proteomes" id="UP000177579">
    <property type="component" value="Unassembled WGS sequence"/>
</dbReference>
<evidence type="ECO:0000256" key="1">
    <source>
        <dbReference type="SAM" id="Phobius"/>
    </source>
</evidence>
<evidence type="ECO:0000313" key="3">
    <source>
        <dbReference type="Proteomes" id="UP000177579"/>
    </source>
</evidence>
<keyword evidence="1" id="KW-0812">Transmembrane</keyword>
<feature type="transmembrane region" description="Helical" evidence="1">
    <location>
        <begin position="74"/>
        <end position="100"/>
    </location>
</feature>
<evidence type="ECO:0000313" key="2">
    <source>
        <dbReference type="EMBL" id="OGF40835.1"/>
    </source>
</evidence>
<dbReference type="Pfam" id="PF18895">
    <property type="entry name" value="T4SS_pilin"/>
    <property type="match status" value="1"/>
</dbReference>
<dbReference type="AlphaFoldDB" id="A0A1F5TPF5"/>